<dbReference type="InterPro" id="IPR001005">
    <property type="entry name" value="SANT/Myb"/>
</dbReference>
<organism evidence="7 8">
    <name type="scientific">Rubus argutus</name>
    <name type="common">Southern blackberry</name>
    <dbReference type="NCBI Taxonomy" id="59490"/>
    <lineage>
        <taxon>Eukaryota</taxon>
        <taxon>Viridiplantae</taxon>
        <taxon>Streptophyta</taxon>
        <taxon>Embryophyta</taxon>
        <taxon>Tracheophyta</taxon>
        <taxon>Spermatophyta</taxon>
        <taxon>Magnoliopsida</taxon>
        <taxon>eudicotyledons</taxon>
        <taxon>Gunneridae</taxon>
        <taxon>Pentapetalae</taxon>
        <taxon>rosids</taxon>
        <taxon>fabids</taxon>
        <taxon>Rosales</taxon>
        <taxon>Rosaceae</taxon>
        <taxon>Rosoideae</taxon>
        <taxon>Rosoideae incertae sedis</taxon>
        <taxon>Rubus</taxon>
    </lineage>
</organism>
<feature type="domain" description="Myb-like" evidence="5">
    <location>
        <begin position="578"/>
        <end position="633"/>
    </location>
</feature>
<evidence type="ECO:0000256" key="1">
    <source>
        <dbReference type="ARBA" id="ARBA00004123"/>
    </source>
</evidence>
<evidence type="ECO:0000256" key="3">
    <source>
        <dbReference type="ARBA" id="ARBA00023242"/>
    </source>
</evidence>
<dbReference type="SUPFAM" id="SSF54236">
    <property type="entry name" value="Ubiquitin-like"/>
    <property type="match status" value="1"/>
</dbReference>
<dbReference type="PANTHER" id="PTHR21717">
    <property type="entry name" value="TELOMERIC REPEAT BINDING PROTEIN"/>
    <property type="match status" value="1"/>
</dbReference>
<gene>
    <name evidence="7" type="ORF">M0R45_029201</name>
</gene>
<dbReference type="PROSITE" id="PS50090">
    <property type="entry name" value="MYB_LIKE"/>
    <property type="match status" value="1"/>
</dbReference>
<dbReference type="AlphaFoldDB" id="A0AAW1WA35"/>
<keyword evidence="2" id="KW-0238">DNA-binding</keyword>
<evidence type="ECO:0000256" key="4">
    <source>
        <dbReference type="SAM" id="MobiDB-lite"/>
    </source>
</evidence>
<dbReference type="PROSITE" id="PS51294">
    <property type="entry name" value="HTH_MYB"/>
    <property type="match status" value="1"/>
</dbReference>
<evidence type="ECO:0000256" key="2">
    <source>
        <dbReference type="ARBA" id="ARBA00023125"/>
    </source>
</evidence>
<sequence>MVPQRRVDYGFNGYQVPEVPRSSRSARGKGPIRKKLECNQVHAFEILASVAGKLLESENPLPTNGSCRKDPHYNFDATTESKQQKAENLLREDPCEWESYDEEASVPVCGVQRHQQSYTLNQFSHSQENFSFEMNTTSKSNDHLGTVTFAKKLGTFDNSSSCGSFSSKVVSDCPLSGDFIEEKAQVVLKRKLETEPSNDTSIKDGKAHVLGSSEDLVKMELKPPELVSSEHDVKAPFLGDCKSHGPFLCHYDNVKVVSRDDDENSMGYVQPCTIRKEFENTPEGGDREIKNLSASKHRRIAPDMKVGGYSRTDGKIKQVYRNGRTCYAHQRSQKIYPFKKRRFFNRRPFTTPDRGCNCESMFSPPNKRENSGNCNAAIGPSSSTTGRQPLKSNDCKVKLSIKSFKVPELFIEIPATATVGSLKRTVMEAVTSILGDGLHVGILVQGKKVRDDSKTLLQTGISRDDKLDNLGFTLEPKHAKLTYSQCKDDPSFVSGRELTRHSASLVSRPGTSNVSLNPPVINLGGCVEEPFNTVPSLASTSIDKTPTASQALVAVPPISAKPLAVVPFHRKSGHPAYVQRRMRRPFSVSEVEALVQAVEKLGTGRWRDVKMRAFDTAKHRTYVDLKDKWKTLVHTARISPQQRRGEPVPQELLDRVLAAHAYWSQRQAKQQLKAAI</sequence>
<name>A0AAW1WA35_RUBAR</name>
<dbReference type="InterPro" id="IPR009057">
    <property type="entry name" value="Homeodomain-like_sf"/>
</dbReference>
<dbReference type="SMART" id="SM00717">
    <property type="entry name" value="SANT"/>
    <property type="match status" value="1"/>
</dbReference>
<dbReference type="Proteomes" id="UP001457282">
    <property type="component" value="Unassembled WGS sequence"/>
</dbReference>
<reference evidence="7 8" key="1">
    <citation type="journal article" date="2023" name="G3 (Bethesda)">
        <title>A chromosome-length genome assembly and annotation of blackberry (Rubus argutus, cv. 'Hillquist').</title>
        <authorList>
            <person name="Bruna T."/>
            <person name="Aryal R."/>
            <person name="Dudchenko O."/>
            <person name="Sargent D.J."/>
            <person name="Mead D."/>
            <person name="Buti M."/>
            <person name="Cavallini A."/>
            <person name="Hytonen T."/>
            <person name="Andres J."/>
            <person name="Pham M."/>
            <person name="Weisz D."/>
            <person name="Mascagni F."/>
            <person name="Usai G."/>
            <person name="Natali L."/>
            <person name="Bassil N."/>
            <person name="Fernandez G.E."/>
            <person name="Lomsadze A."/>
            <person name="Armour M."/>
            <person name="Olukolu B."/>
            <person name="Poorten T."/>
            <person name="Britton C."/>
            <person name="Davik J."/>
            <person name="Ashrafi H."/>
            <person name="Aiden E.L."/>
            <person name="Borodovsky M."/>
            <person name="Worthington M."/>
        </authorList>
    </citation>
    <scope>NUCLEOTIDE SEQUENCE [LARGE SCALE GENOMIC DNA]</scope>
    <source>
        <strain evidence="7">PI 553951</strain>
    </source>
</reference>
<dbReference type="InterPro" id="IPR057625">
    <property type="entry name" value="TPR1-6-like_ubiquitin"/>
</dbReference>
<proteinExistence type="predicted"/>
<comment type="caution">
    <text evidence="7">The sequence shown here is derived from an EMBL/GenBank/DDBJ whole genome shotgun (WGS) entry which is preliminary data.</text>
</comment>
<dbReference type="GO" id="GO:0005634">
    <property type="term" value="C:nucleus"/>
    <property type="evidence" value="ECO:0007669"/>
    <property type="project" value="UniProtKB-SubCell"/>
</dbReference>
<dbReference type="GO" id="GO:0042162">
    <property type="term" value="F:telomeric DNA binding"/>
    <property type="evidence" value="ECO:0007669"/>
    <property type="project" value="UniProtKB-ARBA"/>
</dbReference>
<accession>A0AAW1WA35</accession>
<dbReference type="PANTHER" id="PTHR21717:SF83">
    <property type="match status" value="1"/>
</dbReference>
<protein>
    <submittedName>
        <fullName evidence="7">Uncharacterized protein</fullName>
    </submittedName>
</protein>
<dbReference type="Gene3D" id="1.10.246.220">
    <property type="match status" value="1"/>
</dbReference>
<keyword evidence="8" id="KW-1185">Reference proteome</keyword>
<dbReference type="Pfam" id="PF23603">
    <property type="entry name" value="Ubiquitin_TPR1"/>
    <property type="match status" value="1"/>
</dbReference>
<evidence type="ECO:0000313" key="7">
    <source>
        <dbReference type="EMBL" id="KAK9920653.1"/>
    </source>
</evidence>
<dbReference type="Pfam" id="PF00249">
    <property type="entry name" value="Myb_DNA-binding"/>
    <property type="match status" value="1"/>
</dbReference>
<evidence type="ECO:0000259" key="5">
    <source>
        <dbReference type="PROSITE" id="PS50090"/>
    </source>
</evidence>
<keyword evidence="3" id="KW-0539">Nucleus</keyword>
<feature type="domain" description="HTH myb-type" evidence="6">
    <location>
        <begin position="583"/>
        <end position="637"/>
    </location>
</feature>
<evidence type="ECO:0000313" key="8">
    <source>
        <dbReference type="Proteomes" id="UP001457282"/>
    </source>
</evidence>
<feature type="compositionally biased region" description="Polar residues" evidence="4">
    <location>
        <begin position="380"/>
        <end position="391"/>
    </location>
</feature>
<dbReference type="EMBL" id="JBEDUW010000006">
    <property type="protein sequence ID" value="KAK9920653.1"/>
    <property type="molecule type" value="Genomic_DNA"/>
</dbReference>
<dbReference type="InterPro" id="IPR031105">
    <property type="entry name" value="TRP_plant"/>
</dbReference>
<feature type="region of interest" description="Disordered" evidence="4">
    <location>
        <begin position="364"/>
        <end position="391"/>
    </location>
</feature>
<dbReference type="InterPro" id="IPR029071">
    <property type="entry name" value="Ubiquitin-like_domsf"/>
</dbReference>
<dbReference type="SUPFAM" id="SSF46689">
    <property type="entry name" value="Homeodomain-like"/>
    <property type="match status" value="1"/>
</dbReference>
<comment type="subcellular location">
    <subcellularLocation>
        <location evidence="1">Nucleus</location>
    </subcellularLocation>
</comment>
<dbReference type="CDD" id="cd11660">
    <property type="entry name" value="SANT_TRF"/>
    <property type="match status" value="1"/>
</dbReference>
<dbReference type="InterPro" id="IPR017930">
    <property type="entry name" value="Myb_dom"/>
</dbReference>
<evidence type="ECO:0000259" key="6">
    <source>
        <dbReference type="PROSITE" id="PS51294"/>
    </source>
</evidence>